<feature type="region of interest" description="Disordered" evidence="6">
    <location>
        <begin position="23"/>
        <end position="45"/>
    </location>
</feature>
<name>A0AA39CE12_9EURO</name>
<dbReference type="InterPro" id="IPR012340">
    <property type="entry name" value="NA-bd_OB-fold"/>
</dbReference>
<accession>A0AA39CE12</accession>
<feature type="domain" description="ATP-dependent DNA ligase family profile" evidence="7">
    <location>
        <begin position="417"/>
        <end position="552"/>
    </location>
</feature>
<feature type="compositionally biased region" description="Acidic residues" evidence="6">
    <location>
        <begin position="1159"/>
        <end position="1171"/>
    </location>
</feature>
<evidence type="ECO:0000313" key="8">
    <source>
        <dbReference type="EMBL" id="KAJ9604851.1"/>
    </source>
</evidence>
<dbReference type="GO" id="GO:0032807">
    <property type="term" value="C:DNA ligase IV complex"/>
    <property type="evidence" value="ECO:0007669"/>
    <property type="project" value="TreeGrafter"/>
</dbReference>
<feature type="compositionally biased region" description="Polar residues" evidence="6">
    <location>
        <begin position="963"/>
        <end position="975"/>
    </location>
</feature>
<dbReference type="Pfam" id="PF04675">
    <property type="entry name" value="DNA_ligase_A_N"/>
    <property type="match status" value="1"/>
</dbReference>
<feature type="compositionally biased region" description="Low complexity" evidence="6">
    <location>
        <begin position="722"/>
        <end position="735"/>
    </location>
</feature>
<proteinExistence type="inferred from homology"/>
<feature type="compositionally biased region" description="Basic and acidic residues" evidence="6">
    <location>
        <begin position="895"/>
        <end position="910"/>
    </location>
</feature>
<feature type="region of interest" description="Disordered" evidence="6">
    <location>
        <begin position="800"/>
        <end position="834"/>
    </location>
</feature>
<dbReference type="InterPro" id="IPR012308">
    <property type="entry name" value="DNA_ligase_ATP-dep_N"/>
</dbReference>
<dbReference type="Pfam" id="PF01068">
    <property type="entry name" value="DNA_ligase_A_M"/>
    <property type="match status" value="1"/>
</dbReference>
<evidence type="ECO:0000259" key="7">
    <source>
        <dbReference type="PROSITE" id="PS50160"/>
    </source>
</evidence>
<evidence type="ECO:0000256" key="2">
    <source>
        <dbReference type="ARBA" id="ARBA00022598"/>
    </source>
</evidence>
<dbReference type="EMBL" id="JAPDRK010000018">
    <property type="protein sequence ID" value="KAJ9604851.1"/>
    <property type="molecule type" value="Genomic_DNA"/>
</dbReference>
<dbReference type="SUPFAM" id="SSF56091">
    <property type="entry name" value="DNA ligase/mRNA capping enzyme, catalytic domain"/>
    <property type="match status" value="1"/>
</dbReference>
<dbReference type="InterPro" id="IPR012310">
    <property type="entry name" value="DNA_ligase_ATP-dep_cent"/>
</dbReference>
<dbReference type="Gene3D" id="2.40.50.140">
    <property type="entry name" value="Nucleic acid-binding proteins"/>
    <property type="match status" value="1"/>
</dbReference>
<feature type="compositionally biased region" description="Polar residues" evidence="6">
    <location>
        <begin position="710"/>
        <end position="721"/>
    </location>
</feature>
<reference evidence="8" key="1">
    <citation type="submission" date="2022-10" db="EMBL/GenBank/DDBJ databases">
        <title>Culturing micro-colonial fungi from biological soil crusts in the Mojave desert and describing Neophaeococcomyces mojavensis, and introducing the new genera and species Taxawa tesnikishii.</title>
        <authorList>
            <person name="Kurbessoian T."/>
            <person name="Stajich J.E."/>
        </authorList>
    </citation>
    <scope>NUCLEOTIDE SEQUENCE</scope>
    <source>
        <strain evidence="8">TK_41</strain>
    </source>
</reference>
<evidence type="ECO:0000256" key="3">
    <source>
        <dbReference type="ARBA" id="ARBA00022741"/>
    </source>
</evidence>
<feature type="region of interest" description="Disordered" evidence="6">
    <location>
        <begin position="855"/>
        <end position="975"/>
    </location>
</feature>
<dbReference type="GO" id="GO:0006303">
    <property type="term" value="P:double-strand break repair via nonhomologous end joining"/>
    <property type="evidence" value="ECO:0007669"/>
    <property type="project" value="TreeGrafter"/>
</dbReference>
<feature type="compositionally biased region" description="Basic and acidic residues" evidence="6">
    <location>
        <begin position="918"/>
        <end position="940"/>
    </location>
</feature>
<dbReference type="GO" id="GO:0003677">
    <property type="term" value="F:DNA binding"/>
    <property type="evidence" value="ECO:0007669"/>
    <property type="project" value="InterPro"/>
</dbReference>
<evidence type="ECO:0000256" key="5">
    <source>
        <dbReference type="ARBA" id="ARBA00023242"/>
    </source>
</evidence>
<dbReference type="GO" id="GO:0006297">
    <property type="term" value="P:nucleotide-excision repair, DNA gap filling"/>
    <property type="evidence" value="ECO:0007669"/>
    <property type="project" value="TreeGrafter"/>
</dbReference>
<dbReference type="Gene3D" id="3.30.470.30">
    <property type="entry name" value="DNA ligase/mRNA capping enzyme"/>
    <property type="match status" value="1"/>
</dbReference>
<dbReference type="InterPro" id="IPR036599">
    <property type="entry name" value="DNA_ligase_N_sf"/>
</dbReference>
<dbReference type="PANTHER" id="PTHR45997:SF2">
    <property type="entry name" value="ATP DEPENDENT DNA LIGASE DOMAIN PROTEIN (AFU_ORTHOLOGUE AFUA_5G02430)"/>
    <property type="match status" value="1"/>
</dbReference>
<keyword evidence="2" id="KW-0436">Ligase</keyword>
<keyword evidence="3" id="KW-0547">Nucleotide-binding</keyword>
<dbReference type="Gene3D" id="1.10.3260.10">
    <property type="entry name" value="DNA ligase, ATP-dependent, N-terminal domain"/>
    <property type="match status" value="1"/>
</dbReference>
<evidence type="ECO:0000256" key="1">
    <source>
        <dbReference type="ARBA" id="ARBA00007572"/>
    </source>
</evidence>
<dbReference type="GO" id="GO:0006310">
    <property type="term" value="P:DNA recombination"/>
    <property type="evidence" value="ECO:0007669"/>
    <property type="project" value="InterPro"/>
</dbReference>
<feature type="region of interest" description="Disordered" evidence="6">
    <location>
        <begin position="708"/>
        <end position="749"/>
    </location>
</feature>
<comment type="caution">
    <text evidence="8">The sequence shown here is derived from an EMBL/GenBank/DDBJ whole genome shotgun (WGS) entry which is preliminary data.</text>
</comment>
<dbReference type="AlphaFoldDB" id="A0AA39CE12"/>
<dbReference type="InterPro" id="IPR029710">
    <property type="entry name" value="LIG4"/>
</dbReference>
<dbReference type="PROSITE" id="PS50160">
    <property type="entry name" value="DNA_LIGASE_A3"/>
    <property type="match status" value="1"/>
</dbReference>
<feature type="region of interest" description="Disordered" evidence="6">
    <location>
        <begin position="1135"/>
        <end position="1171"/>
    </location>
</feature>
<gene>
    <name evidence="8" type="ORF">H2200_010966</name>
</gene>
<evidence type="ECO:0000256" key="6">
    <source>
        <dbReference type="SAM" id="MobiDB-lite"/>
    </source>
</evidence>
<feature type="compositionally biased region" description="Basic and acidic residues" evidence="6">
    <location>
        <begin position="866"/>
        <end position="879"/>
    </location>
</feature>
<sequence>MSFKFRYLVNLLEDLDAARERSQNAVTSRQPFRPKPKAQQQKPKDQITPIIKKWFAEHESDIVRHGPSAAAFLSCLLPDQLPHRVYGLKEKSLASLLCKVLFLPVTGRGQLLHEWNATGHDFATCVSLAMSQAEYDPPNSAEHEVTLEEVDETLKVLAMQSRFSPEAYQKSSSDEDLVARERLKSENVLRHVMRRLQSYEAKWLVRMILKSYSPLEIPLHLVLDSFHFLLPDIFPLRSSIPAAVEVLGKPDIMRIPHNPPTEHRYRWRQDCVAYITPKLGVLIRRQEFKQARSLAHCCTEARGRTMSVDRKYDGYYCQIHIDVSPEQIKYKIISKSGKDQTANWTCLHRPIEFGLQLKEEDCPLKGHCILEAEALIWDGRDRVIQPFCKLRKYFEYHGRTIGAEADSPSSIHDSPMLVYYDCLFLDGQSLIGKPHRERRRCLEQIIKIEEGLVHLGDRRVINFSSSSAKVELLEYFEDAIRRRWEGFVLKGSDDPYFTRGGWSSGIKLKPDYLKGLGDHADLCIVGAHRDATEAKRLGGSLKCTHFYLACLTNKEGVRNSGSKPEFLLLDVLTSHNMSKETLKELNLRARDYPLPFAYQSDHYDVHIDQSEMKKSPPKVLFTKPFVVEVTSARFEKPQNASYYSPRFPRDLKLHSDRSFVETHSFEELQNMAEESFKPVDPEEQAEIDAIRQKLIEADPKRYQMVDWHRQVSQSPSCASTASPDKSMSDSSPSKPALLSEPPTSPLTDVELKGPAVAAVAAAGFGDDDSHSPSTASPSPPAAAPIPSTEHRIVKMIPAFKRSATAPEQGTKRKHEPGRSGLSPENAKFLRGKGYKGPLDDRMAIAMFRIQNGLIPNKVPQTTTHPPTKDRRRATYDSPRKPRPLAELPNVSLTRGLEKVDDSHKPADKRSIAKRRVAREHPNRNDKREIDDLTSPDKDHPAAGPALKEASRSNSTPALAMQSPPGTTGTMKPLSTPSRALDSVILRVLQEDKEQDDPLVDLWHISDYEVIYVKLCKPDSPKVSNKLKLMAIKVQRRYKTLPIIITQKAPTQRRMIFFVNNEARPSMLESSPLTKTPRQIMNDPNSKARFCGALLMSVDAGGVDVRCQAFFDKFDALVSLETLRMTPDQFVVSPRIGTGDPEYKTDGEDELEGYPYIGGGDEEFEMDEDDEL</sequence>
<keyword evidence="4" id="KW-0067">ATP-binding</keyword>
<keyword evidence="9" id="KW-1185">Reference proteome</keyword>
<keyword evidence="5" id="KW-0539">Nucleus</keyword>
<organism evidence="8 9">
    <name type="scientific">Cladophialophora chaetospira</name>
    <dbReference type="NCBI Taxonomy" id="386627"/>
    <lineage>
        <taxon>Eukaryota</taxon>
        <taxon>Fungi</taxon>
        <taxon>Dikarya</taxon>
        <taxon>Ascomycota</taxon>
        <taxon>Pezizomycotina</taxon>
        <taxon>Eurotiomycetes</taxon>
        <taxon>Chaetothyriomycetidae</taxon>
        <taxon>Chaetothyriales</taxon>
        <taxon>Herpotrichiellaceae</taxon>
        <taxon>Cladophialophora</taxon>
    </lineage>
</organism>
<dbReference type="PANTHER" id="PTHR45997">
    <property type="entry name" value="DNA LIGASE 4"/>
    <property type="match status" value="1"/>
</dbReference>
<dbReference type="GO" id="GO:0005524">
    <property type="term" value="F:ATP binding"/>
    <property type="evidence" value="ECO:0007669"/>
    <property type="project" value="UniProtKB-KW"/>
</dbReference>
<dbReference type="GO" id="GO:0003910">
    <property type="term" value="F:DNA ligase (ATP) activity"/>
    <property type="evidence" value="ECO:0007669"/>
    <property type="project" value="InterPro"/>
</dbReference>
<evidence type="ECO:0000313" key="9">
    <source>
        <dbReference type="Proteomes" id="UP001172673"/>
    </source>
</evidence>
<feature type="region of interest" description="Disordered" evidence="6">
    <location>
        <begin position="763"/>
        <end position="786"/>
    </location>
</feature>
<dbReference type="Proteomes" id="UP001172673">
    <property type="component" value="Unassembled WGS sequence"/>
</dbReference>
<comment type="similarity">
    <text evidence="1">Belongs to the ATP-dependent DNA ligase family.</text>
</comment>
<protein>
    <recommendedName>
        <fullName evidence="7">ATP-dependent DNA ligase family profile domain-containing protein</fullName>
    </recommendedName>
</protein>
<evidence type="ECO:0000256" key="4">
    <source>
        <dbReference type="ARBA" id="ARBA00022840"/>
    </source>
</evidence>